<sequence length="69" mass="7669">MGRDVACSSPEFDNLEIPILIRWTFAFSSLGPEDNADVETCPRLTTRPKARPRTDTVLGCQSYAPGLKR</sequence>
<keyword evidence="2" id="KW-1185">Reference proteome</keyword>
<evidence type="ECO:0000313" key="2">
    <source>
        <dbReference type="Proteomes" id="UP001497493"/>
    </source>
</evidence>
<dbReference type="EMBL" id="OZ026884">
    <property type="protein sequence ID" value="CAL1239866.1"/>
    <property type="molecule type" value="Genomic_DNA"/>
</dbReference>
<reference evidence="1 2" key="1">
    <citation type="submission" date="2024-04" db="EMBL/GenBank/DDBJ databases">
        <authorList>
            <person name="Cremers G."/>
        </authorList>
    </citation>
    <scope>NUCLEOTIDE SEQUENCE [LARGE SCALE GENOMIC DNA]</scope>
    <source>
        <strain evidence="1">MeCH1-AG</strain>
    </source>
</reference>
<accession>A0ABP1C6M3</accession>
<organism evidence="1 2">
    <name type="scientific">Candidatus Methylocalor cossyra</name>
    <dbReference type="NCBI Taxonomy" id="3108543"/>
    <lineage>
        <taxon>Bacteria</taxon>
        <taxon>Pseudomonadati</taxon>
        <taxon>Pseudomonadota</taxon>
        <taxon>Gammaproteobacteria</taxon>
        <taxon>Methylococcales</taxon>
        <taxon>Methylococcaceae</taxon>
        <taxon>Candidatus Methylocalor</taxon>
    </lineage>
</organism>
<dbReference type="Proteomes" id="UP001497493">
    <property type="component" value="Chromosome"/>
</dbReference>
<evidence type="ECO:0000313" key="1">
    <source>
        <dbReference type="EMBL" id="CAL1239866.1"/>
    </source>
</evidence>
<name>A0ABP1C6M3_9GAMM</name>
<protein>
    <submittedName>
        <fullName evidence="1">Uncharacterized protein</fullName>
    </submittedName>
</protein>
<proteinExistence type="predicted"/>
<gene>
    <name evidence="1" type="ORF">MECH1_V1_1090</name>
</gene>